<name>A0A813Z0L6_ADIRI</name>
<feature type="transmembrane region" description="Helical" evidence="12">
    <location>
        <begin position="126"/>
        <end position="149"/>
    </location>
</feature>
<comment type="caution">
    <text evidence="12">Lacks conserved residue(s) required for the propagation of feature annotation.</text>
</comment>
<evidence type="ECO:0000313" key="13">
    <source>
        <dbReference type="EMBL" id="CAF0891629.1"/>
    </source>
</evidence>
<feature type="transmembrane region" description="Helical" evidence="12">
    <location>
        <begin position="101"/>
        <end position="120"/>
    </location>
</feature>
<proteinExistence type="inferred from homology"/>
<evidence type="ECO:0000256" key="9">
    <source>
        <dbReference type="ARBA" id="ARBA00022989"/>
    </source>
</evidence>
<dbReference type="EMBL" id="CAJNOJ010000031">
    <property type="protein sequence ID" value="CAF0891629.1"/>
    <property type="molecule type" value="Genomic_DNA"/>
</dbReference>
<feature type="transmembrane region" description="Helical" evidence="12">
    <location>
        <begin position="188"/>
        <end position="207"/>
    </location>
</feature>
<reference evidence="13" key="1">
    <citation type="submission" date="2021-02" db="EMBL/GenBank/DDBJ databases">
        <authorList>
            <person name="Nowell W R."/>
        </authorList>
    </citation>
    <scope>NUCLEOTIDE SEQUENCE</scope>
</reference>
<evidence type="ECO:0000256" key="8">
    <source>
        <dbReference type="ARBA" id="ARBA00022737"/>
    </source>
</evidence>
<keyword evidence="4 12" id="KW-0813">Transport</keyword>
<dbReference type="PANTHER" id="PTHR10791:SF112">
    <property type="entry name" value="SUGAR TRANSPORTER SWEET1"/>
    <property type="match status" value="1"/>
</dbReference>
<dbReference type="Pfam" id="PF03083">
    <property type="entry name" value="MtN3_slv"/>
    <property type="match status" value="2"/>
</dbReference>
<keyword evidence="10" id="KW-0333">Golgi apparatus</keyword>
<evidence type="ECO:0000256" key="2">
    <source>
        <dbReference type="ARBA" id="ARBA00004653"/>
    </source>
</evidence>
<dbReference type="GO" id="GO:0005886">
    <property type="term" value="C:plasma membrane"/>
    <property type="evidence" value="ECO:0007669"/>
    <property type="project" value="UniProtKB-SubCell"/>
</dbReference>
<evidence type="ECO:0000256" key="4">
    <source>
        <dbReference type="ARBA" id="ARBA00022448"/>
    </source>
</evidence>
<evidence type="ECO:0000256" key="7">
    <source>
        <dbReference type="ARBA" id="ARBA00022692"/>
    </source>
</evidence>
<dbReference type="GO" id="GO:0000139">
    <property type="term" value="C:Golgi membrane"/>
    <property type="evidence" value="ECO:0007669"/>
    <property type="project" value="UniProtKB-SubCell"/>
</dbReference>
<comment type="function">
    <text evidence="12">Mediates sugar transport across membranes.</text>
</comment>
<keyword evidence="7 12" id="KW-0812">Transmembrane</keyword>
<dbReference type="FunFam" id="1.20.1280.290:FF:000010">
    <property type="entry name" value="Sugar transporter SWEET"/>
    <property type="match status" value="1"/>
</dbReference>
<dbReference type="AlphaFoldDB" id="A0A813Z0L6"/>
<keyword evidence="15" id="KW-1185">Reference proteome</keyword>
<gene>
    <name evidence="13" type="ORF">EDS130_LOCUS9315</name>
    <name evidence="14" type="ORF">XAT740_LOCUS35428</name>
</gene>
<feature type="transmembrane region" description="Helical" evidence="12">
    <location>
        <begin position="161"/>
        <end position="182"/>
    </location>
</feature>
<dbReference type="Proteomes" id="UP000663852">
    <property type="component" value="Unassembled WGS sequence"/>
</dbReference>
<protein>
    <recommendedName>
        <fullName evidence="12">Sugar transporter SWEET</fullName>
    </recommendedName>
</protein>
<evidence type="ECO:0000313" key="16">
    <source>
        <dbReference type="Proteomes" id="UP000663852"/>
    </source>
</evidence>
<dbReference type="InterPro" id="IPR004316">
    <property type="entry name" value="SWEET_rpt"/>
</dbReference>
<evidence type="ECO:0000256" key="5">
    <source>
        <dbReference type="ARBA" id="ARBA00022475"/>
    </source>
</evidence>
<dbReference type="PANTHER" id="PTHR10791">
    <property type="entry name" value="RAG1-ACTIVATING PROTEIN 1"/>
    <property type="match status" value="1"/>
</dbReference>
<evidence type="ECO:0000256" key="3">
    <source>
        <dbReference type="ARBA" id="ARBA00007809"/>
    </source>
</evidence>
<comment type="subcellular location">
    <subcellularLocation>
        <location evidence="1">Cell membrane</location>
        <topology evidence="1">Multi-pass membrane protein</topology>
    </subcellularLocation>
    <subcellularLocation>
        <location evidence="2">Golgi apparatus membrane</location>
        <topology evidence="2">Multi-pass membrane protein</topology>
    </subcellularLocation>
</comment>
<dbReference type="EMBL" id="CAJNOR010003547">
    <property type="protein sequence ID" value="CAF1424573.1"/>
    <property type="molecule type" value="Genomic_DNA"/>
</dbReference>
<sequence>MTSNKDGLTPLIEKICTISTIGLFLTGVQICNRIYRMRSTGDISGFPFVATMVNCTLWLLYGYVGNNSTIVIVNFIGASLELIYALFYLQYTPDRNSFMRLIGMAAAFLATVAFYLLYIVSDRATASLHAGVVASFATVIMFGSPLASLKEVIQKQSTESLSLPLCFANLVVPAEWVLYGILINDKFVQVPNFLGAILGLIQVFLFYKYPRQSGLVPKATNLGTI</sequence>
<comment type="caution">
    <text evidence="13">The sequence shown here is derived from an EMBL/GenBank/DDBJ whole genome shotgun (WGS) entry which is preliminary data.</text>
</comment>
<organism evidence="13 16">
    <name type="scientific">Adineta ricciae</name>
    <name type="common">Rotifer</name>
    <dbReference type="NCBI Taxonomy" id="249248"/>
    <lineage>
        <taxon>Eukaryota</taxon>
        <taxon>Metazoa</taxon>
        <taxon>Spiralia</taxon>
        <taxon>Gnathifera</taxon>
        <taxon>Rotifera</taxon>
        <taxon>Eurotatoria</taxon>
        <taxon>Bdelloidea</taxon>
        <taxon>Adinetida</taxon>
        <taxon>Adinetidae</taxon>
        <taxon>Adineta</taxon>
    </lineage>
</organism>
<dbReference type="OrthoDB" id="409725at2759"/>
<evidence type="ECO:0000313" key="15">
    <source>
        <dbReference type="Proteomes" id="UP000663828"/>
    </source>
</evidence>
<evidence type="ECO:0000256" key="6">
    <source>
        <dbReference type="ARBA" id="ARBA00022597"/>
    </source>
</evidence>
<accession>A0A813Z0L6</accession>
<dbReference type="InterPro" id="IPR047664">
    <property type="entry name" value="SWEET"/>
</dbReference>
<evidence type="ECO:0000313" key="14">
    <source>
        <dbReference type="EMBL" id="CAF1424573.1"/>
    </source>
</evidence>
<dbReference type="GO" id="GO:0051119">
    <property type="term" value="F:sugar transmembrane transporter activity"/>
    <property type="evidence" value="ECO:0007669"/>
    <property type="project" value="InterPro"/>
</dbReference>
<dbReference type="Proteomes" id="UP000663828">
    <property type="component" value="Unassembled WGS sequence"/>
</dbReference>
<keyword evidence="6 12" id="KW-0762">Sugar transport</keyword>
<evidence type="ECO:0000256" key="11">
    <source>
        <dbReference type="ARBA" id="ARBA00023136"/>
    </source>
</evidence>
<dbReference type="Gene3D" id="1.20.1280.290">
    <property type="match status" value="2"/>
</dbReference>
<keyword evidence="11 12" id="KW-0472">Membrane</keyword>
<keyword evidence="8" id="KW-0677">Repeat</keyword>
<comment type="similarity">
    <text evidence="3 12">Belongs to the SWEET sugar transporter family.</text>
</comment>
<keyword evidence="9 12" id="KW-1133">Transmembrane helix</keyword>
<dbReference type="FunFam" id="1.20.1280.290:FF:000004">
    <property type="entry name" value="Sugar transporter SWEET"/>
    <property type="match status" value="1"/>
</dbReference>
<evidence type="ECO:0000256" key="1">
    <source>
        <dbReference type="ARBA" id="ARBA00004651"/>
    </source>
</evidence>
<feature type="transmembrane region" description="Helical" evidence="12">
    <location>
        <begin position="43"/>
        <end position="64"/>
    </location>
</feature>
<keyword evidence="5" id="KW-1003">Cell membrane</keyword>
<feature type="transmembrane region" description="Helical" evidence="12">
    <location>
        <begin position="70"/>
        <end position="89"/>
    </location>
</feature>
<evidence type="ECO:0000256" key="10">
    <source>
        <dbReference type="ARBA" id="ARBA00023034"/>
    </source>
</evidence>
<evidence type="ECO:0000256" key="12">
    <source>
        <dbReference type="RuleBase" id="RU910715"/>
    </source>
</evidence>